<comment type="caution">
    <text evidence="2">The sequence shown here is derived from an EMBL/GenBank/DDBJ whole genome shotgun (WGS) entry which is preliminary data.</text>
</comment>
<protein>
    <submittedName>
        <fullName evidence="2">Phosphatidic acid phosphatase (PAP2) family protein</fullName>
    </submittedName>
</protein>
<feature type="transmembrane region" description="Helical" evidence="1">
    <location>
        <begin position="32"/>
        <end position="52"/>
    </location>
</feature>
<keyword evidence="1" id="KW-0812">Transmembrane</keyword>
<name>A0A7J0E3A5_9ERIC</name>
<dbReference type="AlphaFoldDB" id="A0A7J0E3A5"/>
<dbReference type="SUPFAM" id="SSF48317">
    <property type="entry name" value="Acid phosphatase/Vanadium-dependent haloperoxidase"/>
    <property type="match status" value="1"/>
</dbReference>
<accession>A0A7J0E3A5</accession>
<dbReference type="EMBL" id="BJWL01000001">
    <property type="protein sequence ID" value="GFY80732.1"/>
    <property type="molecule type" value="Genomic_DNA"/>
</dbReference>
<dbReference type="Gene3D" id="1.20.144.10">
    <property type="entry name" value="Phosphatidic acid phosphatase type 2/haloperoxidase"/>
    <property type="match status" value="1"/>
</dbReference>
<feature type="transmembrane region" description="Helical" evidence="1">
    <location>
        <begin position="59"/>
        <end position="81"/>
    </location>
</feature>
<proteinExistence type="predicted"/>
<evidence type="ECO:0000256" key="1">
    <source>
        <dbReference type="SAM" id="Phobius"/>
    </source>
</evidence>
<keyword evidence="1" id="KW-0472">Membrane</keyword>
<evidence type="ECO:0000313" key="3">
    <source>
        <dbReference type="Proteomes" id="UP000585474"/>
    </source>
</evidence>
<sequence length="210" mass="23141">MMPPCCLLGFTVVCLLVGLVSLGRIYLGMHSLVDIIGGLAFGMAVLAFWLRVHDYIDEFVVSGENVASFWAILSFLLLFAYPTPEVPTPSFEYHTAFNGVALGIVTGIQQAYHQFHHNAPRIFTPQLTIPTFCGKNAGGYPNDTPREVLLQGSHEMEPSYNGKRLGDPNKINQLCPSSICFNNRFLQYAGLAWSVVDLVPSLFCHLNLGC</sequence>
<keyword evidence="1" id="KW-1133">Transmembrane helix</keyword>
<dbReference type="Proteomes" id="UP000585474">
    <property type="component" value="Unassembled WGS sequence"/>
</dbReference>
<organism evidence="2 3">
    <name type="scientific">Actinidia rufa</name>
    <dbReference type="NCBI Taxonomy" id="165716"/>
    <lineage>
        <taxon>Eukaryota</taxon>
        <taxon>Viridiplantae</taxon>
        <taxon>Streptophyta</taxon>
        <taxon>Embryophyta</taxon>
        <taxon>Tracheophyta</taxon>
        <taxon>Spermatophyta</taxon>
        <taxon>Magnoliopsida</taxon>
        <taxon>eudicotyledons</taxon>
        <taxon>Gunneridae</taxon>
        <taxon>Pentapetalae</taxon>
        <taxon>asterids</taxon>
        <taxon>Ericales</taxon>
        <taxon>Actinidiaceae</taxon>
        <taxon>Actinidia</taxon>
    </lineage>
</organism>
<dbReference type="OrthoDB" id="301434at2759"/>
<dbReference type="InterPro" id="IPR036938">
    <property type="entry name" value="PAP2/HPO_sf"/>
</dbReference>
<keyword evidence="3" id="KW-1185">Reference proteome</keyword>
<reference evidence="2 3" key="1">
    <citation type="submission" date="2019-07" db="EMBL/GenBank/DDBJ databases">
        <title>De Novo Assembly of kiwifruit Actinidia rufa.</title>
        <authorList>
            <person name="Sugita-Konishi S."/>
            <person name="Sato K."/>
            <person name="Mori E."/>
            <person name="Abe Y."/>
            <person name="Kisaki G."/>
            <person name="Hamano K."/>
            <person name="Suezawa K."/>
            <person name="Otani M."/>
            <person name="Fukuda T."/>
            <person name="Manabe T."/>
            <person name="Gomi K."/>
            <person name="Tabuchi M."/>
            <person name="Akimitsu K."/>
            <person name="Kataoka I."/>
        </authorList>
    </citation>
    <scope>NUCLEOTIDE SEQUENCE [LARGE SCALE GENOMIC DNA]</scope>
    <source>
        <strain evidence="3">cv. Fuchu</strain>
    </source>
</reference>
<evidence type="ECO:0000313" key="2">
    <source>
        <dbReference type="EMBL" id="GFY80732.1"/>
    </source>
</evidence>
<gene>
    <name evidence="2" type="ORF">Acr_01g0005410</name>
</gene>